<gene>
    <name evidence="13" type="primary">argS</name>
    <name evidence="13" type="ORF">KC980_02905</name>
</gene>
<dbReference type="InterPro" id="IPR008909">
    <property type="entry name" value="DALR_anticod-bd"/>
</dbReference>
<dbReference type="Gene3D" id="3.40.50.620">
    <property type="entry name" value="HUPs"/>
    <property type="match status" value="1"/>
</dbReference>
<protein>
    <recommendedName>
        <fullName evidence="2 9">Arginine--tRNA ligase</fullName>
        <ecNumber evidence="2 9">6.1.1.19</ecNumber>
    </recommendedName>
</protein>
<evidence type="ECO:0000256" key="1">
    <source>
        <dbReference type="ARBA" id="ARBA00005594"/>
    </source>
</evidence>
<dbReference type="EC" id="6.1.1.19" evidence="2 9"/>
<dbReference type="PRINTS" id="PR01038">
    <property type="entry name" value="TRNASYNTHARG"/>
</dbReference>
<evidence type="ECO:0000256" key="6">
    <source>
        <dbReference type="ARBA" id="ARBA00022917"/>
    </source>
</evidence>
<dbReference type="Gene3D" id="3.30.1360.70">
    <property type="entry name" value="Arginyl tRNA synthetase N-terminal domain"/>
    <property type="match status" value="1"/>
</dbReference>
<reference evidence="13" key="1">
    <citation type="submission" date="2020-04" db="EMBL/GenBank/DDBJ databases">
        <authorList>
            <person name="Zhang T."/>
        </authorList>
    </citation>
    <scope>NUCLEOTIDE SEQUENCE</scope>
    <source>
        <strain evidence="13">HKST-UBA79</strain>
    </source>
</reference>
<dbReference type="Pfam" id="PF03485">
    <property type="entry name" value="Arg_tRNA_synt_N"/>
    <property type="match status" value="1"/>
</dbReference>
<dbReference type="SMART" id="SM01016">
    <property type="entry name" value="Arg_tRNA_synt_N"/>
    <property type="match status" value="1"/>
</dbReference>
<dbReference type="GO" id="GO:0004814">
    <property type="term" value="F:arginine-tRNA ligase activity"/>
    <property type="evidence" value="ECO:0007669"/>
    <property type="project" value="UniProtKB-UniRule"/>
</dbReference>
<evidence type="ECO:0000256" key="10">
    <source>
        <dbReference type="RuleBase" id="RU363038"/>
    </source>
</evidence>
<dbReference type="NCBIfam" id="TIGR00456">
    <property type="entry name" value="argS"/>
    <property type="match status" value="1"/>
</dbReference>
<keyword evidence="3 10" id="KW-0436">Ligase</keyword>
<dbReference type="FunFam" id="1.10.730.10:FF:000006">
    <property type="entry name" value="Arginyl-tRNA synthetase 2, mitochondrial"/>
    <property type="match status" value="1"/>
</dbReference>
<dbReference type="PANTHER" id="PTHR11956">
    <property type="entry name" value="ARGINYL-TRNA SYNTHETASE"/>
    <property type="match status" value="1"/>
</dbReference>
<dbReference type="AlphaFoldDB" id="A0A955J3H8"/>
<evidence type="ECO:0000256" key="9">
    <source>
        <dbReference type="NCBIfam" id="TIGR00456"/>
    </source>
</evidence>
<proteinExistence type="inferred from homology"/>
<organism evidence="13 14">
    <name type="scientific">candidate division WWE3 bacterium</name>
    <dbReference type="NCBI Taxonomy" id="2053526"/>
    <lineage>
        <taxon>Bacteria</taxon>
        <taxon>Katanobacteria</taxon>
    </lineage>
</organism>
<comment type="similarity">
    <text evidence="1 10">Belongs to the class-I aminoacyl-tRNA synthetase family.</text>
</comment>
<dbReference type="SMART" id="SM00836">
    <property type="entry name" value="DALR_1"/>
    <property type="match status" value="1"/>
</dbReference>
<evidence type="ECO:0000259" key="12">
    <source>
        <dbReference type="SMART" id="SM01016"/>
    </source>
</evidence>
<dbReference type="InterPro" id="IPR035684">
    <property type="entry name" value="ArgRS_core"/>
</dbReference>
<dbReference type="InterPro" id="IPR036695">
    <property type="entry name" value="Arg-tRNA-synth_N_sf"/>
</dbReference>
<feature type="domain" description="Arginyl tRNA synthetase N-terminal" evidence="12">
    <location>
        <begin position="4"/>
        <end position="87"/>
    </location>
</feature>
<dbReference type="InterPro" id="IPR005148">
    <property type="entry name" value="Arg-tRNA-synth_N"/>
</dbReference>
<evidence type="ECO:0000313" key="14">
    <source>
        <dbReference type="Proteomes" id="UP000740557"/>
    </source>
</evidence>
<dbReference type="Pfam" id="PF05746">
    <property type="entry name" value="DALR_1"/>
    <property type="match status" value="1"/>
</dbReference>
<dbReference type="SUPFAM" id="SSF47323">
    <property type="entry name" value="Anticodon-binding domain of a subclass of class I aminoacyl-tRNA synthetases"/>
    <property type="match status" value="1"/>
</dbReference>
<dbReference type="InterPro" id="IPR009080">
    <property type="entry name" value="tRNAsynth_Ia_anticodon-bd"/>
</dbReference>
<reference evidence="13" key="2">
    <citation type="journal article" date="2021" name="Microbiome">
        <title>Successional dynamics and alternative stable states in a saline activated sludge microbial community over 9 years.</title>
        <authorList>
            <person name="Wang Y."/>
            <person name="Ye J."/>
            <person name="Ju F."/>
            <person name="Liu L."/>
            <person name="Boyd J.A."/>
            <person name="Deng Y."/>
            <person name="Parks D.H."/>
            <person name="Jiang X."/>
            <person name="Yin X."/>
            <person name="Woodcroft B.J."/>
            <person name="Tyson G.W."/>
            <person name="Hugenholtz P."/>
            <person name="Polz M.F."/>
            <person name="Zhang T."/>
        </authorList>
    </citation>
    <scope>NUCLEOTIDE SEQUENCE</scope>
    <source>
        <strain evidence="13">HKST-UBA79</strain>
    </source>
</reference>
<dbReference type="InterPro" id="IPR014729">
    <property type="entry name" value="Rossmann-like_a/b/a_fold"/>
</dbReference>
<dbReference type="EMBL" id="JAGQNX010000086">
    <property type="protein sequence ID" value="MCA9308435.1"/>
    <property type="molecule type" value="Genomic_DNA"/>
</dbReference>
<evidence type="ECO:0000256" key="8">
    <source>
        <dbReference type="ARBA" id="ARBA00049339"/>
    </source>
</evidence>
<evidence type="ECO:0000259" key="11">
    <source>
        <dbReference type="SMART" id="SM00836"/>
    </source>
</evidence>
<comment type="catalytic activity">
    <reaction evidence="8">
        <text>tRNA(Arg) + L-arginine + ATP = L-arginyl-tRNA(Arg) + AMP + diphosphate</text>
        <dbReference type="Rhea" id="RHEA:20301"/>
        <dbReference type="Rhea" id="RHEA-COMP:9658"/>
        <dbReference type="Rhea" id="RHEA-COMP:9673"/>
        <dbReference type="ChEBI" id="CHEBI:30616"/>
        <dbReference type="ChEBI" id="CHEBI:32682"/>
        <dbReference type="ChEBI" id="CHEBI:33019"/>
        <dbReference type="ChEBI" id="CHEBI:78442"/>
        <dbReference type="ChEBI" id="CHEBI:78513"/>
        <dbReference type="ChEBI" id="CHEBI:456215"/>
        <dbReference type="EC" id="6.1.1.19"/>
    </reaction>
</comment>
<name>A0A955J3H8_UNCKA</name>
<accession>A0A955J3H8</accession>
<keyword evidence="7 10" id="KW-0030">Aminoacyl-tRNA synthetase</keyword>
<evidence type="ECO:0000256" key="4">
    <source>
        <dbReference type="ARBA" id="ARBA00022741"/>
    </source>
</evidence>
<dbReference type="SUPFAM" id="SSF55190">
    <property type="entry name" value="Arginyl-tRNA synthetase (ArgRS), N-terminal 'additional' domain"/>
    <property type="match status" value="1"/>
</dbReference>
<evidence type="ECO:0000256" key="2">
    <source>
        <dbReference type="ARBA" id="ARBA00012837"/>
    </source>
</evidence>
<dbReference type="GO" id="GO:0005524">
    <property type="term" value="F:ATP binding"/>
    <property type="evidence" value="ECO:0007669"/>
    <property type="project" value="UniProtKB-KW"/>
</dbReference>
<dbReference type="Gene3D" id="1.10.730.10">
    <property type="entry name" value="Isoleucyl-tRNA Synthetase, Domain 1"/>
    <property type="match status" value="1"/>
</dbReference>
<evidence type="ECO:0000256" key="3">
    <source>
        <dbReference type="ARBA" id="ARBA00022598"/>
    </source>
</evidence>
<keyword evidence="4 10" id="KW-0547">Nucleotide-binding</keyword>
<dbReference type="Pfam" id="PF00750">
    <property type="entry name" value="tRNA-synt_1d"/>
    <property type="match status" value="2"/>
</dbReference>
<dbReference type="PANTHER" id="PTHR11956:SF5">
    <property type="entry name" value="ARGININE--TRNA LIGASE, CYTOPLASMIC"/>
    <property type="match status" value="1"/>
</dbReference>
<keyword evidence="6 10" id="KW-0648">Protein biosynthesis</keyword>
<feature type="domain" description="DALR anticodon binding" evidence="11">
    <location>
        <begin position="503"/>
        <end position="616"/>
    </location>
</feature>
<dbReference type="Proteomes" id="UP000740557">
    <property type="component" value="Unassembled WGS sequence"/>
</dbReference>
<comment type="caution">
    <text evidence="13">The sequence shown here is derived from an EMBL/GenBank/DDBJ whole genome shotgun (WGS) entry which is preliminary data.</text>
</comment>
<dbReference type="InterPro" id="IPR001278">
    <property type="entry name" value="Arg-tRNA-ligase"/>
</dbReference>
<sequence>MFTTKLQNEIKNIIFNLYNIELDVALEFPTNASFGDLACTAPLSLAKSLKRAPMEIANEIKDALEQLAFVELSEITCIAPGFINFKYSDGFYTTVLQSIVEQNNTFGYNSQFLGQKIIIEYTDPNPFKVFHIGHLMTNCIGESLACILEANGANVKRANYQGDVGLHVAKSLWGIFEQLRIKNITLEALDSWNLDDVIDFFGQSYSYASNASKNGTENLSFEEVLDAQKELNILAYVSAQKLLMETEGWTPLINYPQILNLDSFTSKYKLDDVYKLYTKGRQLSLDYFETLYKRLGTKFDYYFFESLLGEYGLEIVKKGLADGIFDVGENGAIIFKGEDYDLHSRVFVNSYGLPTYESKDLGLAKLKYSKFAYDKSYVVTGNEINEYFKVINCAMTKVAPELAPKCFHLGHGMMRFKDRKMSSRTGDVVGGDELLNMAKNTALAKMQEEGSSSSLSSDQQLLVADQVAVASIKYSVLKINIGQNISYDQEATLALSGNTGPYLQYTHARCCSILENESQDFSKVQLADLNEAELSVLRNLSKFENVVYTAGTDLTPNTICTYLYELAQSYNSFYNANRILDAPNPQKLTRVMLTAAVKIVMANGLRLLGIPAPTQM</sequence>
<evidence type="ECO:0000313" key="13">
    <source>
        <dbReference type="EMBL" id="MCA9308435.1"/>
    </source>
</evidence>
<keyword evidence="5 10" id="KW-0067">ATP-binding</keyword>
<evidence type="ECO:0000256" key="5">
    <source>
        <dbReference type="ARBA" id="ARBA00022840"/>
    </source>
</evidence>
<dbReference type="GO" id="GO:0005737">
    <property type="term" value="C:cytoplasm"/>
    <property type="evidence" value="ECO:0007669"/>
    <property type="project" value="UniProtKB-UniRule"/>
</dbReference>
<dbReference type="GO" id="GO:0006420">
    <property type="term" value="P:arginyl-tRNA aminoacylation"/>
    <property type="evidence" value="ECO:0007669"/>
    <property type="project" value="UniProtKB-UniRule"/>
</dbReference>
<dbReference type="SUPFAM" id="SSF52374">
    <property type="entry name" value="Nucleotidylyl transferase"/>
    <property type="match status" value="1"/>
</dbReference>
<evidence type="ECO:0000256" key="7">
    <source>
        <dbReference type="ARBA" id="ARBA00023146"/>
    </source>
</evidence>